<feature type="compositionally biased region" description="Low complexity" evidence="2">
    <location>
        <begin position="696"/>
        <end position="709"/>
    </location>
</feature>
<gene>
    <name evidence="6" type="ORF">B0T17DRAFT_621714</name>
</gene>
<dbReference type="Proteomes" id="UP001174934">
    <property type="component" value="Unassembled WGS sequence"/>
</dbReference>
<dbReference type="Pfam" id="PF01968">
    <property type="entry name" value="Hydantoinase_A"/>
    <property type="match status" value="1"/>
</dbReference>
<dbReference type="PANTHER" id="PTHR11365">
    <property type="entry name" value="5-OXOPROLINASE RELATED"/>
    <property type="match status" value="1"/>
</dbReference>
<dbReference type="InterPro" id="IPR011993">
    <property type="entry name" value="PH-like_dom_sf"/>
</dbReference>
<proteinExistence type="inferred from homology"/>
<comment type="similarity">
    <text evidence="1">Belongs to the OSBP family.</text>
</comment>
<dbReference type="AlphaFoldDB" id="A0AA39U0P9"/>
<dbReference type="GO" id="GO:0005829">
    <property type="term" value="C:cytosol"/>
    <property type="evidence" value="ECO:0007669"/>
    <property type="project" value="TreeGrafter"/>
</dbReference>
<reference evidence="6" key="1">
    <citation type="submission" date="2023-06" db="EMBL/GenBank/DDBJ databases">
        <title>Genome-scale phylogeny and comparative genomics of the fungal order Sordariales.</title>
        <authorList>
            <consortium name="Lawrence Berkeley National Laboratory"/>
            <person name="Hensen N."/>
            <person name="Bonometti L."/>
            <person name="Westerberg I."/>
            <person name="Brannstrom I.O."/>
            <person name="Guillou S."/>
            <person name="Cros-Aarteil S."/>
            <person name="Calhoun S."/>
            <person name="Haridas S."/>
            <person name="Kuo A."/>
            <person name="Mondo S."/>
            <person name="Pangilinan J."/>
            <person name="Riley R."/>
            <person name="LaButti K."/>
            <person name="Andreopoulos B."/>
            <person name="Lipzen A."/>
            <person name="Chen C."/>
            <person name="Yanf M."/>
            <person name="Daum C."/>
            <person name="Ng V."/>
            <person name="Clum A."/>
            <person name="Steindorff A."/>
            <person name="Ohm R."/>
            <person name="Martin F."/>
            <person name="Silar P."/>
            <person name="Natvig D."/>
            <person name="Lalanne C."/>
            <person name="Gautier V."/>
            <person name="Ament-velasquez S.L."/>
            <person name="Kruys A."/>
            <person name="Hutchinson M.I."/>
            <person name="Powell A.J."/>
            <person name="Barry K."/>
            <person name="Miller A.N."/>
            <person name="Grigoriev I.V."/>
            <person name="Debuchy R."/>
            <person name="Gladieux P."/>
            <person name="Thoren M.H."/>
            <person name="Johannesson H."/>
        </authorList>
    </citation>
    <scope>NUCLEOTIDE SEQUENCE</scope>
    <source>
        <strain evidence="6">SMH3391-2</strain>
    </source>
</reference>
<dbReference type="InterPro" id="IPR000648">
    <property type="entry name" value="Oxysterol-bd"/>
</dbReference>
<dbReference type="SUPFAM" id="SSF50729">
    <property type="entry name" value="PH domain-like"/>
    <property type="match status" value="1"/>
</dbReference>
<sequence length="1163" mass="127882">MAGIEQLEIHSKSYIVRWVKVEEGHTISWRDDPNSTDNPTEGVVDNTKQGLFAKKDASTAQDQLAKKGFIPIKWHGKCEADKVSMGTYDVKSAGMFGLVFDNTFSKQTSKTATFVLLTYPTGAPPQTTHHCLTCKLVPMRVLVGRAWGSTAVLGSAPWLGICRQFTQPPRAQSSAGKSDGGSSNSYHVGTLHKRRRKKGQGYARRFFSLDYTTCTLSYYHNRNSVESREFSDWARALERASRVARGLETVISELPAAEINHSGRPTVRTAITAAHTRHDEDREWNQVETLVSRIVGTRDALRRLVKDMAAQKAARTIHPTFCGRIFPDYSNIGNATPIANGNRRMSRMPMQEEDHTYDNCTAILKDLDSVVVEFSSLLASSKRRRIPIPGSSALGRATSRPRLKTKKIPGLRRRRVSIHESSSMSSMEDDETMPMAPRAQAASSHQTKVADTPAHHGRGRQTQDNTRRHRATAKPHRFVRKNVGKDLSTISMPVSANEPLSLLQRVSEQLEYAQLLNVAARKKEANDRLLYVTAFAISQFSNGRAKERAIRKPFNPLLGETYELVRSEAEADSAAWSFAQSPAPTQKFWGKSAEITTDGRCGGHQIAIDRGGTFTDCRCALEGSDASCRTSPARHPARQPLDTAQIDSIRMGRRCHQRAAGAQGETIAMVDAPASGTARHRQPVAAQIFDLASASPTCSTRPSSRSTSAHARDYAEDPTRYATKADVRAGTAEQGLVISSWPVGEAVRILQRPERDVIRGQLQEVFDSGIRSIAVCLMHAYTFPDHEALVASSSRATSVCADAYLTPAIKKYIQASSGIAGGLGSKGVKQGEGDRGARCEFMQSDGGLRRCRSFTGSRPSCRACGRRRRLRYYVTTTAGSPSSLRSWISTRLPPWRVDALLPQRLVVGPNPLAPTLGPRLSKGGPATVTDANLYLAGCCPSLPKIFGKNEDEGLDETGKSMSADEVAYGFLTVANEAMTRPIRSITEAKAMTLPSIGWRLLGEVPPGAEGPRFEDSEIVFEEYLNMRYRGTESALNIKPDADGGNDWDFGQLLSSTTATNSASPWTIEISLWMMFVVRGSRKSFRYDEKTVDEQLKSVQRQEVTAAQKKQHSQAQVYFAVSPGYAHLQIGRSRGGRCHQGPHAGRWDADIVVTPKCMLVLETH</sequence>
<dbReference type="SUPFAM" id="SSF101576">
    <property type="entry name" value="Supernatant protein factor (SPF), C-terminal domain"/>
    <property type="match status" value="1"/>
</dbReference>
<dbReference type="Gene3D" id="2.30.29.30">
    <property type="entry name" value="Pleckstrin-homology domain (PH domain)/Phosphotyrosine-binding domain (PTB)"/>
    <property type="match status" value="1"/>
</dbReference>
<dbReference type="EMBL" id="JAULSR010000017">
    <property type="protein sequence ID" value="KAK0609245.1"/>
    <property type="molecule type" value="Genomic_DNA"/>
</dbReference>
<protein>
    <recommendedName>
        <fullName evidence="8">PH domain-containing protein</fullName>
    </recommendedName>
</protein>
<feature type="region of interest" description="Disordered" evidence="2">
    <location>
        <begin position="417"/>
        <end position="473"/>
    </location>
</feature>
<dbReference type="SUPFAM" id="SSF144000">
    <property type="entry name" value="Oxysterol-binding protein-like"/>
    <property type="match status" value="1"/>
</dbReference>
<feature type="domain" description="Hydantoinase A/oxoprolinase" evidence="3">
    <location>
        <begin position="903"/>
        <end position="990"/>
    </location>
</feature>
<dbReference type="Pfam" id="PF15409">
    <property type="entry name" value="PH_8"/>
    <property type="match status" value="1"/>
</dbReference>
<dbReference type="Pfam" id="PF01237">
    <property type="entry name" value="Oxysterol_BP"/>
    <property type="match status" value="1"/>
</dbReference>
<dbReference type="InterPro" id="IPR037239">
    <property type="entry name" value="OSBP_sf"/>
</dbReference>
<organism evidence="6 7">
    <name type="scientific">Bombardia bombarda</name>
    <dbReference type="NCBI Taxonomy" id="252184"/>
    <lineage>
        <taxon>Eukaryota</taxon>
        <taxon>Fungi</taxon>
        <taxon>Dikarya</taxon>
        <taxon>Ascomycota</taxon>
        <taxon>Pezizomycotina</taxon>
        <taxon>Sordariomycetes</taxon>
        <taxon>Sordariomycetidae</taxon>
        <taxon>Sordariales</taxon>
        <taxon>Lasiosphaeriaceae</taxon>
        <taxon>Bombardia</taxon>
    </lineage>
</organism>
<feature type="region of interest" description="Disordered" evidence="2">
    <location>
        <begin position="169"/>
        <end position="197"/>
    </location>
</feature>
<feature type="domain" description="Pleckstrin homology" evidence="5">
    <location>
        <begin position="189"/>
        <end position="228"/>
    </location>
</feature>
<dbReference type="GO" id="GO:0006749">
    <property type="term" value="P:glutathione metabolic process"/>
    <property type="evidence" value="ECO:0007669"/>
    <property type="project" value="TreeGrafter"/>
</dbReference>
<feature type="domain" description="Hydantoinase/oxoprolinase N-terminal" evidence="4">
    <location>
        <begin position="747"/>
        <end position="795"/>
    </location>
</feature>
<evidence type="ECO:0000256" key="1">
    <source>
        <dbReference type="ARBA" id="ARBA00008842"/>
    </source>
</evidence>
<evidence type="ECO:0008006" key="8">
    <source>
        <dbReference type="Google" id="ProtNLM"/>
    </source>
</evidence>
<keyword evidence="7" id="KW-1185">Reference proteome</keyword>
<comment type="caution">
    <text evidence="6">The sequence shown here is derived from an EMBL/GenBank/DDBJ whole genome shotgun (WGS) entry which is preliminary data.</text>
</comment>
<name>A0AA39U0P9_9PEZI</name>
<dbReference type="InterPro" id="IPR002821">
    <property type="entry name" value="Hydantoinase_A"/>
</dbReference>
<dbReference type="InterPro" id="IPR041680">
    <property type="entry name" value="PH_8"/>
</dbReference>
<dbReference type="GO" id="GO:0017168">
    <property type="term" value="F:5-oxoprolinase (ATP-hydrolyzing) activity"/>
    <property type="evidence" value="ECO:0007669"/>
    <property type="project" value="TreeGrafter"/>
</dbReference>
<feature type="compositionally biased region" description="Polar residues" evidence="2">
    <location>
        <begin position="169"/>
        <end position="187"/>
    </location>
</feature>
<evidence type="ECO:0000256" key="2">
    <source>
        <dbReference type="SAM" id="MobiDB-lite"/>
    </source>
</evidence>
<dbReference type="Pfam" id="PF05378">
    <property type="entry name" value="Hydant_A_N"/>
    <property type="match status" value="1"/>
</dbReference>
<evidence type="ECO:0000313" key="7">
    <source>
        <dbReference type="Proteomes" id="UP001174934"/>
    </source>
</evidence>
<feature type="region of interest" description="Disordered" evidence="2">
    <location>
        <begin position="696"/>
        <end position="717"/>
    </location>
</feature>
<dbReference type="InterPro" id="IPR036598">
    <property type="entry name" value="GOLD_dom_sf"/>
</dbReference>
<evidence type="ECO:0000259" key="5">
    <source>
        <dbReference type="Pfam" id="PF15409"/>
    </source>
</evidence>
<dbReference type="InterPro" id="IPR008040">
    <property type="entry name" value="Hydant_A_N"/>
</dbReference>
<dbReference type="InterPro" id="IPR045079">
    <property type="entry name" value="Oxoprolinase-like"/>
</dbReference>
<dbReference type="GO" id="GO:0008289">
    <property type="term" value="F:lipid binding"/>
    <property type="evidence" value="ECO:0007669"/>
    <property type="project" value="InterPro"/>
</dbReference>
<evidence type="ECO:0000313" key="6">
    <source>
        <dbReference type="EMBL" id="KAK0609245.1"/>
    </source>
</evidence>
<dbReference type="PANTHER" id="PTHR11365:SF2">
    <property type="entry name" value="5-OXOPROLINASE"/>
    <property type="match status" value="1"/>
</dbReference>
<evidence type="ECO:0000259" key="3">
    <source>
        <dbReference type="Pfam" id="PF01968"/>
    </source>
</evidence>
<accession>A0AA39U0P9</accession>
<evidence type="ECO:0000259" key="4">
    <source>
        <dbReference type="Pfam" id="PF05378"/>
    </source>
</evidence>